<proteinExistence type="predicted"/>
<feature type="chain" id="PRO_5039514360" description="DUF732 domain-containing protein" evidence="1">
    <location>
        <begin position="22"/>
        <end position="124"/>
    </location>
</feature>
<keyword evidence="1" id="KW-0732">Signal</keyword>
<accession>R7YEI8</accession>
<dbReference type="AlphaFoldDB" id="R7YEI8"/>
<feature type="signal peptide" evidence="1">
    <location>
        <begin position="1"/>
        <end position="21"/>
    </location>
</feature>
<evidence type="ECO:0000313" key="4">
    <source>
        <dbReference type="Proteomes" id="UP000013569"/>
    </source>
</evidence>
<reference evidence="3 4" key="1">
    <citation type="journal article" date="2013" name="Genome Announc.">
        <title>Draft Genome Sequence of a Benzothiophene-Desulfurizing Bacterium, Gordona terrae Strain C-6.</title>
        <authorList>
            <person name="Wang W."/>
            <person name="Ma T."/>
            <person name="Ren Y."/>
            <person name="Li G."/>
        </authorList>
    </citation>
    <scope>NUCLEOTIDE SEQUENCE [LARGE SCALE GENOMIC DNA]</scope>
    <source>
        <strain evidence="3 4">C-6</strain>
    </source>
</reference>
<dbReference type="PATRIC" id="fig|1316928.3.peg.442"/>
<dbReference type="EMBL" id="AQPW01000002">
    <property type="protein sequence ID" value="EON34377.1"/>
    <property type="molecule type" value="Genomic_DNA"/>
</dbReference>
<name>R7YEI8_9ACTN</name>
<dbReference type="InterPro" id="IPR007969">
    <property type="entry name" value="DUF732"/>
</dbReference>
<protein>
    <recommendedName>
        <fullName evidence="2">DUF732 domain-containing protein</fullName>
    </recommendedName>
</protein>
<dbReference type="RefSeq" id="WP_010840919.1">
    <property type="nucleotide sequence ID" value="NZ_AQPW01000002.1"/>
</dbReference>
<organism evidence="3 4">
    <name type="scientific">Gordonia terrae C-6</name>
    <dbReference type="NCBI Taxonomy" id="1316928"/>
    <lineage>
        <taxon>Bacteria</taxon>
        <taxon>Bacillati</taxon>
        <taxon>Actinomycetota</taxon>
        <taxon>Actinomycetes</taxon>
        <taxon>Mycobacteriales</taxon>
        <taxon>Gordoniaceae</taxon>
        <taxon>Gordonia</taxon>
    </lineage>
</organism>
<evidence type="ECO:0000313" key="3">
    <source>
        <dbReference type="EMBL" id="EON34377.1"/>
    </source>
</evidence>
<feature type="domain" description="DUF732" evidence="2">
    <location>
        <begin position="68"/>
        <end position="123"/>
    </location>
</feature>
<comment type="caution">
    <text evidence="3">The sequence shown here is derived from an EMBL/GenBank/DDBJ whole genome shotgun (WGS) entry which is preliminary data.</text>
</comment>
<evidence type="ECO:0000259" key="2">
    <source>
        <dbReference type="Pfam" id="PF05305"/>
    </source>
</evidence>
<sequence length="124" mass="12660">MTTRCGWLAGVAALTSAVVVAFGAGDASASRGDYLAILQSQGIYTTTPGAASCFDHPGDGASGCSRRFTTADDALHTGYWVCGQLDTGRSSSSIAHALYAADGLFLSKENSAMVVTAAQTELCQ</sequence>
<dbReference type="Pfam" id="PF05305">
    <property type="entry name" value="DUF732"/>
    <property type="match status" value="1"/>
</dbReference>
<dbReference type="Proteomes" id="UP000013569">
    <property type="component" value="Unassembled WGS sequence"/>
</dbReference>
<evidence type="ECO:0000256" key="1">
    <source>
        <dbReference type="SAM" id="SignalP"/>
    </source>
</evidence>
<gene>
    <name evidence="3" type="ORF">GTC6_02180</name>
</gene>